<dbReference type="InterPro" id="IPR038232">
    <property type="entry name" value="PknH-like_Extracell_sf"/>
</dbReference>
<feature type="transmembrane region" description="Helical" evidence="2">
    <location>
        <begin position="38"/>
        <end position="63"/>
    </location>
</feature>
<evidence type="ECO:0000256" key="2">
    <source>
        <dbReference type="SAM" id="Phobius"/>
    </source>
</evidence>
<dbReference type="Gene3D" id="3.40.1000.70">
    <property type="entry name" value="PknH-like extracellular domain"/>
    <property type="match status" value="1"/>
</dbReference>
<accession>A0A329LJT3</accession>
<feature type="domain" description="PknH-like extracellular" evidence="4">
    <location>
        <begin position="133"/>
        <end position="311"/>
    </location>
</feature>
<organism evidence="5 6">
    <name type="scientific">Mycobacterium colombiense</name>
    <dbReference type="NCBI Taxonomy" id="339268"/>
    <lineage>
        <taxon>Bacteria</taxon>
        <taxon>Bacillati</taxon>
        <taxon>Actinomycetota</taxon>
        <taxon>Actinomycetes</taxon>
        <taxon>Mycobacteriales</taxon>
        <taxon>Mycobacteriaceae</taxon>
        <taxon>Mycobacterium</taxon>
        <taxon>Mycobacterium avium complex (MAC)</taxon>
    </lineage>
</organism>
<reference evidence="5 6" key="1">
    <citation type="submission" date="2018-06" db="EMBL/GenBank/DDBJ databases">
        <title>NTM in soil in Japan.</title>
        <authorList>
            <person name="Ohya K."/>
        </authorList>
    </citation>
    <scope>NUCLEOTIDE SEQUENCE [LARGE SCALE GENOMIC DNA]</scope>
    <source>
        <strain evidence="5 6">GF28</strain>
    </source>
</reference>
<dbReference type="Proteomes" id="UP000250915">
    <property type="component" value="Unassembled WGS sequence"/>
</dbReference>
<name>A0A329LJT3_9MYCO</name>
<proteinExistence type="predicted"/>
<keyword evidence="2" id="KW-1133">Transmembrane helix</keyword>
<evidence type="ECO:0000256" key="1">
    <source>
        <dbReference type="SAM" id="MobiDB-lite"/>
    </source>
</evidence>
<evidence type="ECO:0000259" key="3">
    <source>
        <dbReference type="Pfam" id="PF13828"/>
    </source>
</evidence>
<dbReference type="Pfam" id="PF14032">
    <property type="entry name" value="PknH_C"/>
    <property type="match status" value="1"/>
</dbReference>
<feature type="transmembrane region" description="Helical" evidence="2">
    <location>
        <begin position="75"/>
        <end position="100"/>
    </location>
</feature>
<dbReference type="Pfam" id="PF13828">
    <property type="entry name" value="DUF4190"/>
    <property type="match status" value="1"/>
</dbReference>
<feature type="compositionally biased region" description="Low complexity" evidence="1">
    <location>
        <begin position="106"/>
        <end position="125"/>
    </location>
</feature>
<gene>
    <name evidence="5" type="ORF">DQP57_20200</name>
</gene>
<keyword evidence="2" id="KW-0472">Membrane</keyword>
<protein>
    <submittedName>
        <fullName evidence="5">Nuclease PIN</fullName>
    </submittedName>
</protein>
<evidence type="ECO:0000313" key="5">
    <source>
        <dbReference type="EMBL" id="RAV06923.1"/>
    </source>
</evidence>
<feature type="compositionally biased region" description="Low complexity" evidence="1">
    <location>
        <begin position="1"/>
        <end position="10"/>
    </location>
</feature>
<feature type="region of interest" description="Disordered" evidence="1">
    <location>
        <begin position="106"/>
        <end position="153"/>
    </location>
</feature>
<dbReference type="InterPro" id="IPR025241">
    <property type="entry name" value="DUF4190"/>
</dbReference>
<dbReference type="EMBL" id="QMEV01000055">
    <property type="protein sequence ID" value="RAV06923.1"/>
    <property type="molecule type" value="Genomic_DNA"/>
</dbReference>
<evidence type="ECO:0000313" key="6">
    <source>
        <dbReference type="Proteomes" id="UP000250915"/>
    </source>
</evidence>
<evidence type="ECO:0000259" key="4">
    <source>
        <dbReference type="Pfam" id="PF14032"/>
    </source>
</evidence>
<keyword evidence="2" id="KW-0812">Transmembrane</keyword>
<dbReference type="InterPro" id="IPR026954">
    <property type="entry name" value="PknH-like_Extracell"/>
</dbReference>
<feature type="region of interest" description="Disordered" evidence="1">
    <location>
        <begin position="1"/>
        <end position="35"/>
    </location>
</feature>
<comment type="caution">
    <text evidence="5">The sequence shown here is derived from an EMBL/GenBank/DDBJ whole genome shotgun (WGS) entry which is preliminary data.</text>
</comment>
<dbReference type="OrthoDB" id="4374883at2"/>
<feature type="domain" description="DUF4190" evidence="3">
    <location>
        <begin position="38"/>
        <end position="92"/>
    </location>
</feature>
<dbReference type="AlphaFoldDB" id="A0A329LJT3"/>
<feature type="compositionally biased region" description="Pro residues" evidence="1">
    <location>
        <begin position="11"/>
        <end position="31"/>
    </location>
</feature>
<sequence>MANPFGTGPFQPNPFGGPPPGPQHQPPPPGPPRDEANVLATLSVVFAFLFAPAGLILGHLALAQIRRSGERGRDRALVGVTLSYVFITAAVVALIVRAMFPDATPAAAPATTTTTAPTITTTTRTTPPPPPTVAPADVDGLLPNLEDARNISGDPAMKADATVHQPGPDPQRGHIDRTDCWAVMETGAPEAYDVPAIVGFAGSAFSDNHNLHHQWVVAQTVSTYHDAPAAQTQLNKLLSNLRQCSGTTINATWPNGRTYPLAVEPPADAGNGITTVAHVLQSADRIYCVRAAAAKANVVIDVDTCSNDGPDPSQHAALAVTTLILGRIPG</sequence>